<comment type="similarity">
    <text evidence="1">Belongs to the aldehyde dehydrogenase family.</text>
</comment>
<dbReference type="Pfam" id="PF00171">
    <property type="entry name" value="Aldedh"/>
    <property type="match status" value="1"/>
</dbReference>
<evidence type="ECO:0000256" key="2">
    <source>
        <dbReference type="ARBA" id="ARBA00023002"/>
    </source>
</evidence>
<organism evidence="7 8">
    <name type="scientific">Cobetia crustatorum</name>
    <dbReference type="NCBI Taxonomy" id="553385"/>
    <lineage>
        <taxon>Bacteria</taxon>
        <taxon>Pseudomonadati</taxon>
        <taxon>Pseudomonadota</taxon>
        <taxon>Gammaproteobacteria</taxon>
        <taxon>Oceanospirillales</taxon>
        <taxon>Halomonadaceae</taxon>
        <taxon>Cobetia</taxon>
    </lineage>
</organism>
<dbReference type="PANTHER" id="PTHR43353">
    <property type="entry name" value="SUCCINATE-SEMIALDEHYDE DEHYDROGENASE, MITOCHONDRIAL"/>
    <property type="match status" value="1"/>
</dbReference>
<sequence length="530" mass="56188">MSLSDQSPLHGHQLIGQRSLLATGKPLHAINPANGETLEPGYPSGGAEEVELACKLAHDAFDSFRETDPESRATFLETIAEEIEAIGEQITERALQETGLPRARLEGERGRTCGQLRLFAGVVRAGEWLDVRIDPALPERSPMPRADLRQRRIALGPVAVFGASNFPLAFSVAGGDTASALAAGCPVIVKAHSAHPGTSELVGGAIQRAVKRCNLPEGVFSLLYGSGRILGQALITDPRIQAVGFTGSRSGGTALLKTAQNRPQPIPVYAEMSSINPVLLMPAVLEARAESLGQAFIGSLNMGAGQFCTNPGLVLALEGEALERFIATAADSVAASGCQTMLTPGIHDAYRKGVEQLSSLPQVKEVARGALDSDNASPCQTALFRTSASDFLSEPALQEEVFGASALIIACRDIAEMRAVCEHLEGQLTATVHMDDADHDAVRQLLPVLERRAGRILANGWPTGVEVCQAMVHGGPWPATSDSRTTSVGSAAIERFLRPVCYQDLPEALLSPTLRDANPEALPRLMDGKR</sequence>
<dbReference type="GO" id="GO:0047533">
    <property type="term" value="F:2,5-dioxovalerate dehydrogenase (NADP+) activity"/>
    <property type="evidence" value="ECO:0007669"/>
    <property type="project" value="UniProtKB-EC"/>
</dbReference>
<feature type="domain" description="Aldehyde dehydrogenase" evidence="6">
    <location>
        <begin position="26"/>
        <end position="467"/>
    </location>
</feature>
<dbReference type="FunFam" id="3.40.605.10:FF:000037">
    <property type="entry name" value="NADP-dependent fatty aldehyde dehydrogenase"/>
    <property type="match status" value="1"/>
</dbReference>
<dbReference type="InterPro" id="IPR044151">
    <property type="entry name" value="ALDH_KGSADH"/>
</dbReference>
<dbReference type="InterPro" id="IPR015590">
    <property type="entry name" value="Aldehyde_DH_dom"/>
</dbReference>
<dbReference type="InterPro" id="IPR050740">
    <property type="entry name" value="Aldehyde_DH_Superfamily"/>
</dbReference>
<dbReference type="EC" id="1.2.1.26" evidence="5"/>
<comment type="caution">
    <text evidence="7">The sequence shown here is derived from an EMBL/GenBank/DDBJ whole genome shotgun (WGS) entry which is preliminary data.</text>
</comment>
<dbReference type="InterPro" id="IPR016163">
    <property type="entry name" value="Ald_DH_C"/>
</dbReference>
<evidence type="ECO:0000256" key="3">
    <source>
        <dbReference type="ARBA" id="ARBA00050769"/>
    </source>
</evidence>
<dbReference type="RefSeq" id="WP_144727076.1">
    <property type="nucleotide sequence ID" value="NZ_CAWOWR010000097.1"/>
</dbReference>
<evidence type="ECO:0000256" key="1">
    <source>
        <dbReference type="ARBA" id="ARBA00009986"/>
    </source>
</evidence>
<dbReference type="SUPFAM" id="SSF53720">
    <property type="entry name" value="ALDH-like"/>
    <property type="match status" value="1"/>
</dbReference>
<dbReference type="OrthoDB" id="9770537at2"/>
<comment type="catalytic activity">
    <reaction evidence="4">
        <text>2,5-dioxopentanoate + NADP(+) + H2O = 2-oxoglutarate + NADPH + 2 H(+)</text>
        <dbReference type="Rhea" id="RHEA:11296"/>
        <dbReference type="ChEBI" id="CHEBI:15377"/>
        <dbReference type="ChEBI" id="CHEBI:15378"/>
        <dbReference type="ChEBI" id="CHEBI:16810"/>
        <dbReference type="ChEBI" id="CHEBI:57783"/>
        <dbReference type="ChEBI" id="CHEBI:58136"/>
        <dbReference type="ChEBI" id="CHEBI:58349"/>
        <dbReference type="EC" id="1.2.1.26"/>
    </reaction>
</comment>
<dbReference type="Gene3D" id="3.40.309.10">
    <property type="entry name" value="Aldehyde Dehydrogenase, Chain A, domain 2"/>
    <property type="match status" value="1"/>
</dbReference>
<dbReference type="InterPro" id="IPR016162">
    <property type="entry name" value="Ald_DH_N"/>
</dbReference>
<dbReference type="STRING" id="553385.GCA_000591415_02726"/>
<comment type="catalytic activity">
    <reaction evidence="3">
        <text>2,5-dioxopentanoate + NAD(+) + H2O = 2-oxoglutarate + NADH + 2 H(+)</text>
        <dbReference type="Rhea" id="RHEA:47152"/>
        <dbReference type="ChEBI" id="CHEBI:15377"/>
        <dbReference type="ChEBI" id="CHEBI:15378"/>
        <dbReference type="ChEBI" id="CHEBI:16810"/>
        <dbReference type="ChEBI" id="CHEBI:57540"/>
        <dbReference type="ChEBI" id="CHEBI:57945"/>
        <dbReference type="ChEBI" id="CHEBI:58136"/>
    </reaction>
</comment>
<evidence type="ECO:0000256" key="5">
    <source>
        <dbReference type="ARBA" id="ARBA00067023"/>
    </source>
</evidence>
<evidence type="ECO:0000313" key="8">
    <source>
        <dbReference type="Proteomes" id="UP000319941"/>
    </source>
</evidence>
<dbReference type="PANTHER" id="PTHR43353:SF3">
    <property type="entry name" value="ALDEHYDE DEHYDROGENASE-RELATED"/>
    <property type="match status" value="1"/>
</dbReference>
<evidence type="ECO:0000256" key="4">
    <source>
        <dbReference type="ARBA" id="ARBA00051918"/>
    </source>
</evidence>
<dbReference type="AlphaFoldDB" id="A0A558HQ81"/>
<keyword evidence="2" id="KW-0560">Oxidoreductase</keyword>
<dbReference type="Gene3D" id="3.40.605.10">
    <property type="entry name" value="Aldehyde Dehydrogenase, Chain A, domain 1"/>
    <property type="match status" value="1"/>
</dbReference>
<dbReference type="CDD" id="cd07129">
    <property type="entry name" value="ALDH_KGSADH"/>
    <property type="match status" value="1"/>
</dbReference>
<dbReference type="InterPro" id="IPR016161">
    <property type="entry name" value="Ald_DH/histidinol_DH"/>
</dbReference>
<gene>
    <name evidence="7" type="ORF">FQP86_06885</name>
</gene>
<keyword evidence="8" id="KW-1185">Reference proteome</keyword>
<name>A0A558HQ81_9GAMM</name>
<dbReference type="Proteomes" id="UP000319941">
    <property type="component" value="Unassembled WGS sequence"/>
</dbReference>
<accession>A0A558HQ81</accession>
<protein>
    <recommendedName>
        <fullName evidence="5">2,5-dioxovalerate dehydrogenase</fullName>
        <ecNumber evidence="5">1.2.1.26</ecNumber>
    </recommendedName>
</protein>
<dbReference type="EMBL" id="VNFH01000004">
    <property type="protein sequence ID" value="TVU71248.1"/>
    <property type="molecule type" value="Genomic_DNA"/>
</dbReference>
<reference evidence="7 8" key="1">
    <citation type="submission" date="2019-07" db="EMBL/GenBank/DDBJ databases">
        <title>Diversity of Bacteria from Kongsfjorden, Arctic.</title>
        <authorList>
            <person name="Yu Y."/>
        </authorList>
    </citation>
    <scope>NUCLEOTIDE SEQUENCE [LARGE SCALE GENOMIC DNA]</scope>
    <source>
        <strain evidence="7 8">SM1923</strain>
    </source>
</reference>
<evidence type="ECO:0000313" key="7">
    <source>
        <dbReference type="EMBL" id="TVU71248.1"/>
    </source>
</evidence>
<evidence type="ECO:0000259" key="6">
    <source>
        <dbReference type="Pfam" id="PF00171"/>
    </source>
</evidence>
<proteinExistence type="inferred from homology"/>